<dbReference type="AlphaFoldDB" id="A0A6G4XAM7"/>
<sequence length="321" mass="36240">MKWRTDVGEFLRSRRARLRPEDVGLAPGGGVRRVPGLRREELAYLAGISVEYYVRLEQGRKPGVSDAVLDSVARVLRLDEDERVHLHRIARHPHRRPRRERPQEVRPGMRQLLHAVGDTPAFVFGRRMDILAWNRMACALMITELGALPQRERNLARLVLLDEDLVRLYPDREFVAKDTVGHLRVDAGRHPDDAELAALVGELSLKSEEFRKHWSMHTVKRKSYGHKNLAHPVVGPMRLQFETLHLPDDPEQCLTVYTAAPGSKDEESLRLLALWHAESPSPADAARLTAPAAPAAPIEPVEPAAPIEPVEPFEIRPRGTS</sequence>
<dbReference type="GO" id="GO:0003677">
    <property type="term" value="F:DNA binding"/>
    <property type="evidence" value="ECO:0007669"/>
    <property type="project" value="InterPro"/>
</dbReference>
<evidence type="ECO:0000256" key="1">
    <source>
        <dbReference type="SAM" id="MobiDB-lite"/>
    </source>
</evidence>
<feature type="domain" description="HTH cro/C1-type" evidence="2">
    <location>
        <begin position="36"/>
        <end position="83"/>
    </location>
</feature>
<dbReference type="PANTHER" id="PTHR35010:SF2">
    <property type="entry name" value="BLL4672 PROTEIN"/>
    <property type="match status" value="1"/>
</dbReference>
<dbReference type="CDD" id="cd00093">
    <property type="entry name" value="HTH_XRE"/>
    <property type="match status" value="1"/>
</dbReference>
<dbReference type="Pfam" id="PF13560">
    <property type="entry name" value="HTH_31"/>
    <property type="match status" value="1"/>
</dbReference>
<dbReference type="PANTHER" id="PTHR35010">
    <property type="entry name" value="BLL4672 PROTEIN-RELATED"/>
    <property type="match status" value="1"/>
</dbReference>
<dbReference type="InterPro" id="IPR001387">
    <property type="entry name" value="Cro/C1-type_HTH"/>
</dbReference>
<gene>
    <name evidence="3" type="ORF">G5C65_37400</name>
</gene>
<evidence type="ECO:0000313" key="4">
    <source>
        <dbReference type="Proteomes" id="UP000477722"/>
    </source>
</evidence>
<dbReference type="InterPro" id="IPR041413">
    <property type="entry name" value="MLTR_LBD"/>
</dbReference>
<protein>
    <submittedName>
        <fullName evidence="3">Helix-turn-helix domain-containing protein</fullName>
    </submittedName>
</protein>
<proteinExistence type="predicted"/>
<dbReference type="SMART" id="SM00530">
    <property type="entry name" value="HTH_XRE"/>
    <property type="match status" value="1"/>
</dbReference>
<feature type="region of interest" description="Disordered" evidence="1">
    <location>
        <begin position="282"/>
        <end position="321"/>
    </location>
</feature>
<name>A0A6G4XAM7_9ACTN</name>
<dbReference type="PROSITE" id="PS50943">
    <property type="entry name" value="HTH_CROC1"/>
    <property type="match status" value="1"/>
</dbReference>
<keyword evidence="4" id="KW-1185">Reference proteome</keyword>
<dbReference type="EMBL" id="JAAKZZ010000972">
    <property type="protein sequence ID" value="NGO73897.1"/>
    <property type="molecule type" value="Genomic_DNA"/>
</dbReference>
<organism evidence="3 4">
    <name type="scientific">Streptomyces boncukensis</name>
    <dbReference type="NCBI Taxonomy" id="2711219"/>
    <lineage>
        <taxon>Bacteria</taxon>
        <taxon>Bacillati</taxon>
        <taxon>Actinomycetota</taxon>
        <taxon>Actinomycetes</taxon>
        <taxon>Kitasatosporales</taxon>
        <taxon>Streptomycetaceae</taxon>
        <taxon>Streptomyces</taxon>
    </lineage>
</organism>
<accession>A0A6G4XAM7</accession>
<evidence type="ECO:0000313" key="3">
    <source>
        <dbReference type="EMBL" id="NGO73897.1"/>
    </source>
</evidence>
<dbReference type="Pfam" id="PF17765">
    <property type="entry name" value="MLTR_LBD"/>
    <property type="match status" value="1"/>
</dbReference>
<dbReference type="Proteomes" id="UP000477722">
    <property type="component" value="Unassembled WGS sequence"/>
</dbReference>
<dbReference type="Gene3D" id="1.10.260.40">
    <property type="entry name" value="lambda repressor-like DNA-binding domains"/>
    <property type="match status" value="1"/>
</dbReference>
<comment type="caution">
    <text evidence="3">The sequence shown here is derived from an EMBL/GenBank/DDBJ whole genome shotgun (WGS) entry which is preliminary data.</text>
</comment>
<dbReference type="Gene3D" id="3.30.450.180">
    <property type="match status" value="1"/>
</dbReference>
<reference evidence="3 4" key="1">
    <citation type="submission" date="2020-02" db="EMBL/GenBank/DDBJ databases">
        <title>Whole-genome analyses of novel actinobacteria.</title>
        <authorList>
            <person name="Sahin N."/>
            <person name="Tatar D."/>
        </authorList>
    </citation>
    <scope>NUCLEOTIDE SEQUENCE [LARGE SCALE GENOMIC DNA]</scope>
    <source>
        <strain evidence="3 4">SB3404</strain>
    </source>
</reference>
<dbReference type="InterPro" id="IPR010982">
    <property type="entry name" value="Lambda_DNA-bd_dom_sf"/>
</dbReference>
<feature type="compositionally biased region" description="Low complexity" evidence="1">
    <location>
        <begin position="290"/>
        <end position="312"/>
    </location>
</feature>
<dbReference type="SUPFAM" id="SSF47413">
    <property type="entry name" value="lambda repressor-like DNA-binding domains"/>
    <property type="match status" value="1"/>
</dbReference>
<evidence type="ECO:0000259" key="2">
    <source>
        <dbReference type="PROSITE" id="PS50943"/>
    </source>
</evidence>
<dbReference type="RefSeq" id="WP_165303486.1">
    <property type="nucleotide sequence ID" value="NZ_JAAKZZ010000972.1"/>
</dbReference>